<keyword evidence="7 12" id="KW-0411">Iron-sulfur</keyword>
<dbReference type="SFLD" id="SFLDG01386">
    <property type="entry name" value="main_SPASM_domain-containing"/>
    <property type="match status" value="1"/>
</dbReference>
<dbReference type="SFLD" id="SFLDS00029">
    <property type="entry name" value="Radical_SAM"/>
    <property type="match status" value="1"/>
</dbReference>
<dbReference type="UniPathway" id="UPA00344"/>
<keyword evidence="5 12" id="KW-0547">Nucleotide-binding</keyword>
<evidence type="ECO:0000256" key="12">
    <source>
        <dbReference type="HAMAP-Rule" id="MF_01225"/>
    </source>
</evidence>
<dbReference type="GO" id="GO:0005525">
    <property type="term" value="F:GTP binding"/>
    <property type="evidence" value="ECO:0007669"/>
    <property type="project" value="UniProtKB-UniRule"/>
</dbReference>
<keyword evidence="10 12" id="KW-0456">Lyase</keyword>
<comment type="similarity">
    <text evidence="12">Belongs to the radical SAM superfamily. MoaA family.</text>
</comment>
<dbReference type="SMART" id="SM00729">
    <property type="entry name" value="Elp3"/>
    <property type="match status" value="1"/>
</dbReference>
<dbReference type="Pfam" id="PF04055">
    <property type="entry name" value="Radical_SAM"/>
    <property type="match status" value="1"/>
</dbReference>
<dbReference type="InterPro" id="IPR000385">
    <property type="entry name" value="MoaA_NifB_PqqE_Fe-S-bd_CS"/>
</dbReference>
<feature type="binding site" evidence="12">
    <location>
        <position position="50"/>
    </location>
    <ligand>
        <name>S-adenosyl-L-methionine</name>
        <dbReference type="ChEBI" id="CHEBI:59789"/>
    </ligand>
</feature>
<feature type="binding site" evidence="12">
    <location>
        <position position="284"/>
    </location>
    <ligand>
        <name>[4Fe-4S] cluster</name>
        <dbReference type="ChEBI" id="CHEBI:49883"/>
        <label>2</label>
        <note>4Fe-4S-substrate</note>
    </ligand>
</feature>
<keyword evidence="6 12" id="KW-0408">Iron</keyword>
<evidence type="ECO:0000256" key="6">
    <source>
        <dbReference type="ARBA" id="ARBA00023004"/>
    </source>
</evidence>
<dbReference type="EMBL" id="QRBB01000001">
    <property type="protein sequence ID" value="RDS77762.1"/>
    <property type="molecule type" value="Genomic_DNA"/>
</dbReference>
<evidence type="ECO:0000256" key="10">
    <source>
        <dbReference type="ARBA" id="ARBA00023239"/>
    </source>
</evidence>
<dbReference type="GO" id="GO:0006777">
    <property type="term" value="P:Mo-molybdopterin cofactor biosynthetic process"/>
    <property type="evidence" value="ECO:0007669"/>
    <property type="project" value="UniProtKB-UniRule"/>
</dbReference>
<dbReference type="HAMAP" id="MF_01225_B">
    <property type="entry name" value="MoaA_B"/>
    <property type="match status" value="1"/>
</dbReference>
<dbReference type="Pfam" id="PF06463">
    <property type="entry name" value="Mob_synth_C"/>
    <property type="match status" value="1"/>
</dbReference>
<evidence type="ECO:0000259" key="13">
    <source>
        <dbReference type="PROSITE" id="PS51918"/>
    </source>
</evidence>
<feature type="binding site" evidence="12">
    <location>
        <begin position="286"/>
        <end position="288"/>
    </location>
    <ligand>
        <name>GTP</name>
        <dbReference type="ChEBI" id="CHEBI:37565"/>
    </ligand>
</feature>
<evidence type="ECO:0000256" key="2">
    <source>
        <dbReference type="ARBA" id="ARBA00022485"/>
    </source>
</evidence>
<dbReference type="InterPro" id="IPR058240">
    <property type="entry name" value="rSAM_sf"/>
</dbReference>
<dbReference type="CDD" id="cd21117">
    <property type="entry name" value="Twitch_MoaA"/>
    <property type="match status" value="1"/>
</dbReference>
<dbReference type="CDD" id="cd01335">
    <property type="entry name" value="Radical_SAM"/>
    <property type="match status" value="1"/>
</dbReference>
<feature type="domain" description="Radical SAM core" evidence="13">
    <location>
        <begin position="28"/>
        <end position="245"/>
    </location>
</feature>
<feature type="binding site" evidence="12">
    <location>
        <position position="37"/>
    </location>
    <ligand>
        <name>GTP</name>
        <dbReference type="ChEBI" id="CHEBI:37565"/>
    </ligand>
</feature>
<dbReference type="SUPFAM" id="SSF102114">
    <property type="entry name" value="Radical SAM enzymes"/>
    <property type="match status" value="1"/>
</dbReference>
<feature type="binding site" evidence="12">
    <location>
        <position position="44"/>
    </location>
    <ligand>
        <name>[4Fe-4S] cluster</name>
        <dbReference type="ChEBI" id="CHEBI:49883"/>
        <label>1</label>
        <note>4Fe-4S-S-AdoMet</note>
    </ligand>
</feature>
<comment type="cofactor">
    <cofactor evidence="12">
        <name>[4Fe-4S] cluster</name>
        <dbReference type="ChEBI" id="CHEBI:49883"/>
    </cofactor>
    <text evidence="12">Binds 2 [4Fe-4S] clusters. Binds 1 [4Fe-4S] cluster coordinated with 3 cysteines and an exchangeable S-adenosyl-L-methionine and 1 [4Fe-4S] cluster coordinated with 3 cysteines and the GTP-derived substrate.</text>
</comment>
<feature type="binding site" evidence="12">
    <location>
        <position position="119"/>
    </location>
    <ligand>
        <name>GTP</name>
        <dbReference type="ChEBI" id="CHEBI:37565"/>
    </ligand>
</feature>
<dbReference type="GO" id="GO:0051539">
    <property type="term" value="F:4 iron, 4 sulfur cluster binding"/>
    <property type="evidence" value="ECO:0007669"/>
    <property type="project" value="UniProtKB-UniRule"/>
</dbReference>
<dbReference type="InterPro" id="IPR010505">
    <property type="entry name" value="MoaA_twitch"/>
</dbReference>
<dbReference type="AlphaFoldDB" id="A0A395LLE4"/>
<feature type="binding site" evidence="12">
    <location>
        <position position="179"/>
    </location>
    <ligand>
        <name>GTP</name>
        <dbReference type="ChEBI" id="CHEBI:37565"/>
    </ligand>
</feature>
<feature type="binding site" evidence="12">
    <location>
        <position position="143"/>
    </location>
    <ligand>
        <name>S-adenosyl-L-methionine</name>
        <dbReference type="ChEBI" id="CHEBI:59789"/>
    </ligand>
</feature>
<comment type="caution">
    <text evidence="14">The sequence shown here is derived from an EMBL/GenBank/DDBJ whole genome shotgun (WGS) entry which is preliminary data.</text>
</comment>
<dbReference type="OrthoDB" id="9763993at2"/>
<dbReference type="EC" id="4.1.99.22" evidence="1 12"/>
<keyword evidence="4 12" id="KW-0479">Metal-binding</keyword>
<evidence type="ECO:0000256" key="9">
    <source>
        <dbReference type="ARBA" id="ARBA00023150"/>
    </source>
</evidence>
<feature type="binding site" evidence="12">
    <location>
        <position position="213"/>
    </location>
    <ligand>
        <name>S-adenosyl-L-methionine</name>
        <dbReference type="ChEBI" id="CHEBI:59789"/>
    </ligand>
</feature>
<dbReference type="NCBIfam" id="TIGR02666">
    <property type="entry name" value="moaA"/>
    <property type="match status" value="1"/>
</dbReference>
<keyword evidence="15" id="KW-1185">Reference proteome</keyword>
<dbReference type="Gene3D" id="3.20.20.70">
    <property type="entry name" value="Aldolase class I"/>
    <property type="match status" value="1"/>
</dbReference>
<feature type="binding site" evidence="12">
    <location>
        <position position="90"/>
    </location>
    <ligand>
        <name>S-adenosyl-L-methionine</name>
        <dbReference type="ChEBI" id="CHEBI:59789"/>
    </ligand>
</feature>
<dbReference type="GO" id="GO:0046872">
    <property type="term" value="F:metal ion binding"/>
    <property type="evidence" value="ECO:0007669"/>
    <property type="project" value="UniProtKB-KW"/>
</dbReference>
<dbReference type="RefSeq" id="WP_115491982.1">
    <property type="nucleotide sequence ID" value="NZ_JACHWW010000001.1"/>
</dbReference>
<evidence type="ECO:0000313" key="14">
    <source>
        <dbReference type="EMBL" id="RDS77762.1"/>
    </source>
</evidence>
<comment type="subunit">
    <text evidence="12">Monomer and homodimer.</text>
</comment>
<dbReference type="InterPro" id="IPR013483">
    <property type="entry name" value="MoaA"/>
</dbReference>
<evidence type="ECO:0000313" key="15">
    <source>
        <dbReference type="Proteomes" id="UP000254101"/>
    </source>
</evidence>
<evidence type="ECO:0000256" key="3">
    <source>
        <dbReference type="ARBA" id="ARBA00022691"/>
    </source>
</evidence>
<keyword evidence="3 12" id="KW-0949">S-adenosyl-L-methionine</keyword>
<accession>A0A395LLE4</accession>
<keyword evidence="2 12" id="KW-0004">4Fe-4S</keyword>
<evidence type="ECO:0000256" key="7">
    <source>
        <dbReference type="ARBA" id="ARBA00023014"/>
    </source>
</evidence>
<dbReference type="InterPro" id="IPR013785">
    <property type="entry name" value="Aldolase_TIM"/>
</dbReference>
<gene>
    <name evidence="12 14" type="primary">moaA</name>
    <name evidence="14" type="ORF">DL238_09185</name>
</gene>
<dbReference type="PANTHER" id="PTHR22960">
    <property type="entry name" value="MOLYBDOPTERIN COFACTOR SYNTHESIS PROTEIN A"/>
    <property type="match status" value="1"/>
</dbReference>
<name>A0A395LLE4_9SPHN</name>
<protein>
    <recommendedName>
        <fullName evidence="1 12">GTP 3',8-cyclase</fullName>
        <ecNumber evidence="1 12">4.1.99.22</ecNumber>
    </recommendedName>
    <alternativeName>
        <fullName evidence="12">Molybdenum cofactor biosynthesis protein A</fullName>
    </alternativeName>
</protein>
<dbReference type="SFLD" id="SFLDG01383">
    <property type="entry name" value="cyclic_pyranopterin_phosphate"/>
    <property type="match status" value="1"/>
</dbReference>
<dbReference type="InterPro" id="IPR006638">
    <property type="entry name" value="Elp3/MiaA/NifB-like_rSAM"/>
</dbReference>
<comment type="pathway">
    <text evidence="12">Cofactor biosynthesis; molybdopterin biosynthesis.</text>
</comment>
<dbReference type="GO" id="GO:0061799">
    <property type="term" value="F:cyclic pyranopterin monophosphate synthase activity"/>
    <property type="evidence" value="ECO:0007669"/>
    <property type="project" value="TreeGrafter"/>
</dbReference>
<dbReference type="InterPro" id="IPR007197">
    <property type="entry name" value="rSAM"/>
</dbReference>
<feature type="binding site" evidence="12">
    <location>
        <position position="86"/>
    </location>
    <ligand>
        <name>GTP</name>
        <dbReference type="ChEBI" id="CHEBI:37565"/>
    </ligand>
</feature>
<dbReference type="SFLD" id="SFLDG01067">
    <property type="entry name" value="SPASM/twitch_domain_containing"/>
    <property type="match status" value="1"/>
</dbReference>
<evidence type="ECO:0000256" key="5">
    <source>
        <dbReference type="ARBA" id="ARBA00022741"/>
    </source>
</evidence>
<reference evidence="14 15" key="1">
    <citation type="submission" date="2018-07" db="EMBL/GenBank/DDBJ databases">
        <title>Erythrobacter nanhaiensis sp. nov., a novel member of the genus Erythrobacter isolated from the South China Sea.</title>
        <authorList>
            <person name="Chen X."/>
            <person name="Liu J."/>
        </authorList>
    </citation>
    <scope>NUCLEOTIDE SEQUENCE [LARGE SCALE GENOMIC DNA]</scope>
    <source>
        <strain evidence="14 15">S-5</strain>
    </source>
</reference>
<evidence type="ECO:0000256" key="8">
    <source>
        <dbReference type="ARBA" id="ARBA00023134"/>
    </source>
</evidence>
<evidence type="ECO:0000256" key="11">
    <source>
        <dbReference type="ARBA" id="ARBA00048697"/>
    </source>
</evidence>
<evidence type="ECO:0000256" key="1">
    <source>
        <dbReference type="ARBA" id="ARBA00012167"/>
    </source>
</evidence>
<dbReference type="PANTHER" id="PTHR22960:SF0">
    <property type="entry name" value="MOLYBDENUM COFACTOR BIOSYNTHESIS PROTEIN 1"/>
    <property type="match status" value="1"/>
</dbReference>
<keyword evidence="8 12" id="KW-0342">GTP-binding</keyword>
<comment type="catalytic activity">
    <reaction evidence="11 12">
        <text>GTP + AH2 + S-adenosyl-L-methionine = (8S)-3',8-cyclo-7,8-dihydroguanosine 5'-triphosphate + 5'-deoxyadenosine + L-methionine + A + H(+)</text>
        <dbReference type="Rhea" id="RHEA:49576"/>
        <dbReference type="ChEBI" id="CHEBI:13193"/>
        <dbReference type="ChEBI" id="CHEBI:15378"/>
        <dbReference type="ChEBI" id="CHEBI:17319"/>
        <dbReference type="ChEBI" id="CHEBI:17499"/>
        <dbReference type="ChEBI" id="CHEBI:37565"/>
        <dbReference type="ChEBI" id="CHEBI:57844"/>
        <dbReference type="ChEBI" id="CHEBI:59789"/>
        <dbReference type="ChEBI" id="CHEBI:131766"/>
        <dbReference type="EC" id="4.1.99.22"/>
    </reaction>
</comment>
<dbReference type="PROSITE" id="PS51918">
    <property type="entry name" value="RADICAL_SAM"/>
    <property type="match status" value="1"/>
</dbReference>
<dbReference type="Proteomes" id="UP000254101">
    <property type="component" value="Unassembled WGS sequence"/>
</dbReference>
<evidence type="ECO:0000256" key="4">
    <source>
        <dbReference type="ARBA" id="ARBA00022723"/>
    </source>
</evidence>
<organism evidence="14 15">
    <name type="scientific">Alteriqipengyuania lutimaris</name>
    <dbReference type="NCBI Taxonomy" id="1538146"/>
    <lineage>
        <taxon>Bacteria</taxon>
        <taxon>Pseudomonadati</taxon>
        <taxon>Pseudomonadota</taxon>
        <taxon>Alphaproteobacteria</taxon>
        <taxon>Sphingomonadales</taxon>
        <taxon>Erythrobacteraceae</taxon>
        <taxon>Alteriqipengyuania</taxon>
    </lineage>
</organism>
<feature type="binding site" evidence="12">
    <location>
        <position position="281"/>
    </location>
    <ligand>
        <name>[4Fe-4S] cluster</name>
        <dbReference type="ChEBI" id="CHEBI:49883"/>
        <label>2</label>
        <note>4Fe-4S-substrate</note>
    </ligand>
</feature>
<keyword evidence="9 12" id="KW-0501">Molybdenum cofactor biosynthesis</keyword>
<feature type="binding site" evidence="12">
    <location>
        <position position="51"/>
    </location>
    <ligand>
        <name>[4Fe-4S] cluster</name>
        <dbReference type="ChEBI" id="CHEBI:49883"/>
        <label>1</label>
        <note>4Fe-4S-S-AdoMet</note>
    </ligand>
</feature>
<sequence>MMTRKVDRLDFARPVADRATAGAPLVDTFRRRITYLRLSITDRCDLRCTYCMPERMTFLPKADILSLEESYLLARAFMARGVRTIRLTGGEPLVRRDAIDLVRAIGRHVGKELDEVTLTTNGTQLAAHADALARAGVRRINVSLDTRDPETFRKLSRRDVLGKVLEGIAAASEAGLKVKLNTVAMRGINDDEIPDLVAWAHTQGHAISLIETMPLGDVDEAREDRFVPLSEIRRQLDARWTLRPSDASTPGPSRYFDAIGKDGAETGGRIGFITPMSDNFCEGCNRLRVTATGQLYPCLGGGEQVDLRAALRSETPDTRVADALDMAMAIKPERHDFRIGAGEKPTQARHMSVTGG</sequence>
<feature type="binding site" evidence="12">
    <location>
        <position position="298"/>
    </location>
    <ligand>
        <name>[4Fe-4S] cluster</name>
        <dbReference type="ChEBI" id="CHEBI:49883"/>
        <label>2</label>
        <note>4Fe-4S-substrate</note>
    </ligand>
</feature>
<dbReference type="GO" id="GO:1904047">
    <property type="term" value="F:S-adenosyl-L-methionine binding"/>
    <property type="evidence" value="ECO:0007669"/>
    <property type="project" value="UniProtKB-UniRule"/>
</dbReference>
<dbReference type="GO" id="GO:0061798">
    <property type="term" value="F:GTP 3',8'-cyclase activity"/>
    <property type="evidence" value="ECO:0007669"/>
    <property type="project" value="UniProtKB-UniRule"/>
</dbReference>
<dbReference type="InterPro" id="IPR050105">
    <property type="entry name" value="MoCo_biosynth_MoaA/MoaC"/>
</dbReference>
<dbReference type="PROSITE" id="PS01305">
    <property type="entry name" value="MOAA_NIFB_PQQE"/>
    <property type="match status" value="1"/>
</dbReference>
<feature type="binding site" evidence="12">
    <location>
        <position position="48"/>
    </location>
    <ligand>
        <name>[4Fe-4S] cluster</name>
        <dbReference type="ChEBI" id="CHEBI:49883"/>
        <label>1</label>
        <note>4Fe-4S-S-AdoMet</note>
    </ligand>
</feature>
<dbReference type="InterPro" id="IPR040064">
    <property type="entry name" value="MoaA-like"/>
</dbReference>
<proteinExistence type="inferred from homology"/>
<comment type="function">
    <text evidence="12">Catalyzes the cyclization of GTP to (8S)-3',8-cyclo-7,8-dihydroguanosine 5'-triphosphate.</text>
</comment>